<dbReference type="AlphaFoldDB" id="A0A2P5SY73"/>
<evidence type="ECO:0000313" key="5">
    <source>
        <dbReference type="EMBL" id="PPI87297.1"/>
    </source>
</evidence>
<dbReference type="Pfam" id="PF00005">
    <property type="entry name" value="ABC_tran"/>
    <property type="match status" value="1"/>
</dbReference>
<dbReference type="GO" id="GO:0016887">
    <property type="term" value="F:ATP hydrolysis activity"/>
    <property type="evidence" value="ECO:0007669"/>
    <property type="project" value="InterPro"/>
</dbReference>
<keyword evidence="2" id="KW-0547">Nucleotide-binding</keyword>
<accession>A0A2P5SY73</accession>
<evidence type="ECO:0000256" key="1">
    <source>
        <dbReference type="ARBA" id="ARBA00022448"/>
    </source>
</evidence>
<gene>
    <name evidence="5" type="ORF">CRV11_02085</name>
</gene>
<evidence type="ECO:0000256" key="2">
    <source>
        <dbReference type="ARBA" id="ARBA00022741"/>
    </source>
</evidence>
<reference evidence="5 6" key="1">
    <citation type="journal article" date="2018" name="Genome Biol. Evol.">
        <title>Cladogenesis and Genomic Streamlining in Extracellular Endosymbionts of Tropical Stink Bugs.</title>
        <authorList>
            <person name="Otero-Bravo A."/>
            <person name="Goffredi S."/>
            <person name="Sabree Z.L."/>
        </authorList>
    </citation>
    <scope>NUCLEOTIDE SEQUENCE [LARGE SCALE GENOMIC DNA]</scope>
    <source>
        <strain evidence="5 6">SoET</strain>
    </source>
</reference>
<dbReference type="InterPro" id="IPR003439">
    <property type="entry name" value="ABC_transporter-like_ATP-bd"/>
</dbReference>
<sequence length="176" mass="20011">MICNMSILIAKDLVKIYEGRNIVDNISLHVKSREVVGLLGPKNSGKTTVCYMLIGTVPISKGKIILNKNDINMLSLYNRNQLGVGYLPKEPSIFRNLNVYNNIFSILQIRNDIQEGKHHIYANNLIKELHIEHLISNMGKELFGINRKIVEIARTLAANPKFIIIDNHLQILIKLQ</sequence>
<dbReference type="PANTHER" id="PTHR45772:SF10">
    <property type="entry name" value="LIPOPOLYSACCHARIDE EXPORT SYSTEM ATP-BINDING PROTEIN LPTB"/>
    <property type="match status" value="1"/>
</dbReference>
<evidence type="ECO:0000313" key="6">
    <source>
        <dbReference type="Proteomes" id="UP000296034"/>
    </source>
</evidence>
<keyword evidence="1" id="KW-0813">Transport</keyword>
<feature type="domain" description="ABC transporter" evidence="4">
    <location>
        <begin position="24"/>
        <end position="167"/>
    </location>
</feature>
<dbReference type="Gene3D" id="3.40.50.300">
    <property type="entry name" value="P-loop containing nucleotide triphosphate hydrolases"/>
    <property type="match status" value="1"/>
</dbReference>
<comment type="caution">
    <text evidence="5">The sequence shown here is derived from an EMBL/GenBank/DDBJ whole genome shotgun (WGS) entry which is preliminary data.</text>
</comment>
<organism evidence="5 6">
    <name type="scientific">Candidatus Pantoea edessiphila</name>
    <dbReference type="NCBI Taxonomy" id="2044610"/>
    <lineage>
        <taxon>Bacteria</taxon>
        <taxon>Pseudomonadati</taxon>
        <taxon>Pseudomonadota</taxon>
        <taxon>Gammaproteobacteria</taxon>
        <taxon>Enterobacterales</taxon>
        <taxon>Erwiniaceae</taxon>
        <taxon>Pantoea</taxon>
    </lineage>
</organism>
<dbReference type="PANTHER" id="PTHR45772">
    <property type="entry name" value="CONSERVED COMPONENT OF ABC TRANSPORTER FOR NATURAL AMINO ACIDS-RELATED"/>
    <property type="match status" value="1"/>
</dbReference>
<protein>
    <submittedName>
        <fullName evidence="5">LPS export ABC transporter ATP-binding protein</fullName>
    </submittedName>
</protein>
<proteinExistence type="predicted"/>
<dbReference type="InterPro" id="IPR051120">
    <property type="entry name" value="ABC_AA/LPS_Transport"/>
</dbReference>
<keyword evidence="3 5" id="KW-0067">ATP-binding</keyword>
<dbReference type="GO" id="GO:0005886">
    <property type="term" value="C:plasma membrane"/>
    <property type="evidence" value="ECO:0007669"/>
    <property type="project" value="TreeGrafter"/>
</dbReference>
<dbReference type="Proteomes" id="UP000296034">
    <property type="component" value="Unassembled WGS sequence"/>
</dbReference>
<dbReference type="InterPro" id="IPR027417">
    <property type="entry name" value="P-loop_NTPase"/>
</dbReference>
<evidence type="ECO:0000256" key="3">
    <source>
        <dbReference type="ARBA" id="ARBA00022840"/>
    </source>
</evidence>
<dbReference type="GO" id="GO:0005524">
    <property type="term" value="F:ATP binding"/>
    <property type="evidence" value="ECO:0007669"/>
    <property type="project" value="UniProtKB-KW"/>
</dbReference>
<evidence type="ECO:0000259" key="4">
    <source>
        <dbReference type="Pfam" id="PF00005"/>
    </source>
</evidence>
<dbReference type="EMBL" id="PDKS01000002">
    <property type="protein sequence ID" value="PPI87297.1"/>
    <property type="molecule type" value="Genomic_DNA"/>
</dbReference>
<dbReference type="SUPFAM" id="SSF52540">
    <property type="entry name" value="P-loop containing nucleoside triphosphate hydrolases"/>
    <property type="match status" value="1"/>
</dbReference>
<name>A0A2P5SY73_9GAMM</name>